<dbReference type="EMBL" id="CCBN010000012">
    <property type="protein sequence ID" value="CDO55631.1"/>
    <property type="molecule type" value="Genomic_DNA"/>
</dbReference>
<dbReference type="PANTHER" id="PTHR35184:SF1">
    <property type="entry name" value="INTEGRAL MEMBRANE PROTEIN"/>
    <property type="match status" value="1"/>
</dbReference>
<organism evidence="2 3">
    <name type="scientific">Geotrichum candidum</name>
    <name type="common">Oospora lactis</name>
    <name type="synonym">Dipodascus geotrichum</name>
    <dbReference type="NCBI Taxonomy" id="1173061"/>
    <lineage>
        <taxon>Eukaryota</taxon>
        <taxon>Fungi</taxon>
        <taxon>Dikarya</taxon>
        <taxon>Ascomycota</taxon>
        <taxon>Saccharomycotina</taxon>
        <taxon>Dipodascomycetes</taxon>
        <taxon>Dipodascales</taxon>
        <taxon>Dipodascaceae</taxon>
        <taxon>Geotrichum</taxon>
    </lineage>
</organism>
<evidence type="ECO:0000313" key="3">
    <source>
        <dbReference type="Proteomes" id="UP000242525"/>
    </source>
</evidence>
<dbReference type="STRING" id="1173061.A0A0J9XE35"/>
<proteinExistence type="predicted"/>
<feature type="transmembrane region" description="Helical" evidence="1">
    <location>
        <begin position="178"/>
        <end position="205"/>
    </location>
</feature>
<dbReference type="PANTHER" id="PTHR35184">
    <property type="entry name" value="YALI0C10208P"/>
    <property type="match status" value="1"/>
</dbReference>
<evidence type="ECO:0000256" key="1">
    <source>
        <dbReference type="SAM" id="Phobius"/>
    </source>
</evidence>
<keyword evidence="1" id="KW-0812">Transmembrane</keyword>
<dbReference type="Pfam" id="PF11309">
    <property type="entry name" value="DUF3112"/>
    <property type="match status" value="1"/>
</dbReference>
<protein>
    <submittedName>
        <fullName evidence="2">Uncharacterized protein</fullName>
    </submittedName>
</protein>
<feature type="transmembrane region" description="Helical" evidence="1">
    <location>
        <begin position="105"/>
        <end position="125"/>
    </location>
</feature>
<dbReference type="Proteomes" id="UP000242525">
    <property type="component" value="Unassembled WGS sequence"/>
</dbReference>
<dbReference type="OrthoDB" id="3357002at2759"/>
<feature type="transmembrane region" description="Helical" evidence="1">
    <location>
        <begin position="217"/>
        <end position="242"/>
    </location>
</feature>
<gene>
    <name evidence="2" type="ORF">BN980_GECA12s00054g</name>
</gene>
<accession>A0A0J9XE35</accession>
<comment type="caution">
    <text evidence="2">The sequence shown here is derived from an EMBL/GenBank/DDBJ whole genome shotgun (WGS) entry which is preliminary data.</text>
</comment>
<keyword evidence="1" id="KW-0472">Membrane</keyword>
<keyword evidence="3" id="KW-1185">Reference proteome</keyword>
<feature type="transmembrane region" description="Helical" evidence="1">
    <location>
        <begin position="137"/>
        <end position="158"/>
    </location>
</feature>
<evidence type="ECO:0000313" key="2">
    <source>
        <dbReference type="EMBL" id="CDO55631.1"/>
    </source>
</evidence>
<feature type="transmembrane region" description="Helical" evidence="1">
    <location>
        <begin position="369"/>
        <end position="389"/>
    </location>
</feature>
<feature type="transmembrane region" description="Helical" evidence="1">
    <location>
        <begin position="73"/>
        <end position="93"/>
    </location>
</feature>
<sequence>MASLGALSAGGGSSGGLLSLLTPPGKVPGTGILPLSNTIKETFGHGALDPAVLKVVIGSLPATYGDFPQSDDVAPSAIFIACFSLLALAYYYIFIRDYKRGHRFWAFFGLGGYCVLKVIGFGLRINWSHDVTRVQTGIAATVFTLVSVLFINMLNMLFGHRIFTRRHPETGNASWFNIGMTITYLVVMGVIVMAIVGQAIPFIYFLDSKHLKMCQHVVQAASILQVLYAFAGILLIVTAYAIPPGKIDHRLFFKGPKETLPKTFSATWIESCSPFYFPTKGSQQIIHRGDPQAKYIRVIPSNEAPAGGFADHNDDHPNGPSIRTAIILIIGTSLILSISSAFRCASTFILVNRGGYPGVPFGNWIFHNWVLYIFGGAFEVIVNVLFLVYRADLRFYIPDKSLANTNEVSSDLTVDQTTTGEAVKPETSHFA</sequence>
<name>A0A0J9XE35_GEOCN</name>
<dbReference type="InterPro" id="IPR021460">
    <property type="entry name" value="DUF3112"/>
</dbReference>
<reference evidence="2" key="1">
    <citation type="submission" date="2014-03" db="EMBL/GenBank/DDBJ databases">
        <authorList>
            <person name="Casaregola S."/>
        </authorList>
    </citation>
    <scope>NUCLEOTIDE SEQUENCE [LARGE SCALE GENOMIC DNA]</scope>
    <source>
        <strain evidence="2">CLIB 918</strain>
    </source>
</reference>
<feature type="transmembrane region" description="Helical" evidence="1">
    <location>
        <begin position="325"/>
        <end position="349"/>
    </location>
</feature>
<dbReference type="AlphaFoldDB" id="A0A0J9XE35"/>
<keyword evidence="1" id="KW-1133">Transmembrane helix</keyword>